<dbReference type="PANTHER" id="PTHR22775:SF47">
    <property type="entry name" value="MEIOTICALLY UP-REGULATED GENE 122 PROTEIN"/>
    <property type="match status" value="1"/>
</dbReference>
<evidence type="ECO:0000256" key="3">
    <source>
        <dbReference type="SAM" id="Phobius"/>
    </source>
</evidence>
<dbReference type="AlphaFoldDB" id="A0A8H7ZA82"/>
<feature type="region of interest" description="Disordered" evidence="2">
    <location>
        <begin position="772"/>
        <end position="791"/>
    </location>
</feature>
<dbReference type="VEuPathDB" id="FungiDB:I7I52_02206"/>
<feature type="region of interest" description="Disordered" evidence="2">
    <location>
        <begin position="1"/>
        <end position="38"/>
    </location>
</feature>
<feature type="domain" description="PXA" evidence="4">
    <location>
        <begin position="161"/>
        <end position="343"/>
    </location>
</feature>
<evidence type="ECO:0000313" key="6">
    <source>
        <dbReference type="Proteomes" id="UP000670092"/>
    </source>
</evidence>
<evidence type="ECO:0000259" key="4">
    <source>
        <dbReference type="PROSITE" id="PS51207"/>
    </source>
</evidence>
<evidence type="ECO:0000256" key="2">
    <source>
        <dbReference type="SAM" id="MobiDB-lite"/>
    </source>
</evidence>
<dbReference type="InterPro" id="IPR001683">
    <property type="entry name" value="PX_dom"/>
</dbReference>
<feature type="region of interest" description="Disordered" evidence="2">
    <location>
        <begin position="714"/>
        <end position="736"/>
    </location>
</feature>
<dbReference type="InterPro" id="IPR036871">
    <property type="entry name" value="PX_dom_sf"/>
</dbReference>
<dbReference type="SUPFAM" id="SSF64268">
    <property type="entry name" value="PX domain"/>
    <property type="match status" value="1"/>
</dbReference>
<keyword evidence="3" id="KW-1133">Transmembrane helix</keyword>
<gene>
    <name evidence="5" type="ORF">I7I52_02206</name>
</gene>
<keyword evidence="3" id="KW-0472">Membrane</keyword>
<dbReference type="Proteomes" id="UP000670092">
    <property type="component" value="Unassembled WGS sequence"/>
</dbReference>
<name>A0A8H7ZA82_AJECA</name>
<dbReference type="GO" id="GO:0035091">
    <property type="term" value="F:phosphatidylinositol binding"/>
    <property type="evidence" value="ECO:0007669"/>
    <property type="project" value="InterPro"/>
</dbReference>
<feature type="region of interest" description="Disordered" evidence="2">
    <location>
        <begin position="461"/>
        <end position="486"/>
    </location>
</feature>
<reference evidence="5 6" key="1">
    <citation type="submission" date="2021-01" db="EMBL/GenBank/DDBJ databases">
        <title>Chromosome-level genome assembly of a human fungal pathogen reveals clustering of transcriptionally co-regulated genes.</title>
        <authorList>
            <person name="Voorhies M."/>
            <person name="Cohen S."/>
            <person name="Shea T.P."/>
            <person name="Petrus S."/>
            <person name="Munoz J.F."/>
            <person name="Poplawski S."/>
            <person name="Goldman W.E."/>
            <person name="Michael T."/>
            <person name="Cuomo C.A."/>
            <person name="Sil A."/>
            <person name="Beyhan S."/>
        </authorList>
    </citation>
    <scope>NUCLEOTIDE SEQUENCE [LARGE SCALE GENOMIC DNA]</scope>
    <source>
        <strain evidence="5 6">G184AR</strain>
    </source>
</reference>
<organism evidence="5 6">
    <name type="scientific">Ajellomyces capsulatus</name>
    <name type="common">Darling's disease fungus</name>
    <name type="synonym">Histoplasma capsulatum</name>
    <dbReference type="NCBI Taxonomy" id="5037"/>
    <lineage>
        <taxon>Eukaryota</taxon>
        <taxon>Fungi</taxon>
        <taxon>Dikarya</taxon>
        <taxon>Ascomycota</taxon>
        <taxon>Pezizomycotina</taxon>
        <taxon>Eurotiomycetes</taxon>
        <taxon>Eurotiomycetidae</taxon>
        <taxon>Onygenales</taxon>
        <taxon>Ajellomycetaceae</taxon>
        <taxon>Histoplasma</taxon>
    </lineage>
</organism>
<dbReference type="SMART" id="SM00313">
    <property type="entry name" value="PXA"/>
    <property type="match status" value="1"/>
</dbReference>
<protein>
    <submittedName>
        <fullName evidence="5">PX domain-containing protein</fullName>
    </submittedName>
</protein>
<dbReference type="InterPro" id="IPR003114">
    <property type="entry name" value="Phox_assoc"/>
</dbReference>
<feature type="transmembrane region" description="Helical" evidence="3">
    <location>
        <begin position="73"/>
        <end position="95"/>
    </location>
</feature>
<dbReference type="OrthoDB" id="41200at2759"/>
<dbReference type="Pfam" id="PF02194">
    <property type="entry name" value="PXA"/>
    <property type="match status" value="1"/>
</dbReference>
<comment type="similarity">
    <text evidence="1">Belongs to the sorting nexin family.</text>
</comment>
<accession>A0A8H7ZA82</accession>
<dbReference type="InterPro" id="IPR013937">
    <property type="entry name" value="Sorting_nexin_C"/>
</dbReference>
<feature type="compositionally biased region" description="Polar residues" evidence="2">
    <location>
        <begin position="461"/>
        <end position="476"/>
    </location>
</feature>
<keyword evidence="3" id="KW-0812">Transmembrane</keyword>
<dbReference type="EMBL" id="JAEVHI010000001">
    <property type="protein sequence ID" value="KAG5304018.1"/>
    <property type="molecule type" value="Genomic_DNA"/>
</dbReference>
<proteinExistence type="inferred from homology"/>
<dbReference type="CDD" id="cd06093">
    <property type="entry name" value="PX_domain"/>
    <property type="match status" value="1"/>
</dbReference>
<feature type="compositionally biased region" description="Polar residues" evidence="2">
    <location>
        <begin position="12"/>
        <end position="21"/>
    </location>
</feature>
<dbReference type="Gene3D" id="3.30.1520.10">
    <property type="entry name" value="Phox-like domain"/>
    <property type="match status" value="1"/>
</dbReference>
<feature type="compositionally biased region" description="Basic and acidic residues" evidence="2">
    <location>
        <begin position="477"/>
        <end position="486"/>
    </location>
</feature>
<evidence type="ECO:0000256" key="1">
    <source>
        <dbReference type="ARBA" id="ARBA00010883"/>
    </source>
</evidence>
<dbReference type="Pfam" id="PF00787">
    <property type="entry name" value="PX"/>
    <property type="match status" value="1"/>
</dbReference>
<comment type="caution">
    <text evidence="5">The sequence shown here is derived from an EMBL/GenBank/DDBJ whole genome shotgun (WGS) entry which is preliminary data.</text>
</comment>
<evidence type="ECO:0000313" key="5">
    <source>
        <dbReference type="EMBL" id="KAG5304018.1"/>
    </source>
</evidence>
<dbReference type="PROSITE" id="PS51207">
    <property type="entry name" value="PXA"/>
    <property type="match status" value="1"/>
</dbReference>
<dbReference type="PANTHER" id="PTHR22775">
    <property type="entry name" value="SORTING NEXIN"/>
    <property type="match status" value="1"/>
</dbReference>
<dbReference type="Pfam" id="PF08628">
    <property type="entry name" value="Nexin_C"/>
    <property type="match status" value="1"/>
</dbReference>
<sequence>MDERQLDETTDDSVSVGDSTPSGPPQDPAACTVDATSSSPSIARHSPLLDQCLQFLSAANNATLAALGGVTIAITYFVLGRLSLVLFGVVAGIGLHSSWEGYKEYGDESTKPGPSIRRRELGIEVAKRLLNWEESRTTDKPRYQASPEDTSMTKLDYSDFQPATAAALNTLTDAVIRDYVQWWYQPILSSEQTFPQSCRSTLARFVISISSHLSRKRPADIFLHFVTNASSIIIVFLNELSSALQSTSSGPASTADAISTYLNRFPESNLANVLSTTQQRAKLRLVASDLLQTFLQPDLYDCEPVRVFLCEILSGVILESVIDNCSKPEWINGWIVQLLEEGEPELMSAIDIGVDGARQNHLEEFSTHSLAANNNMPDFADDSRTSQQNQGLTKAQIEMEEAVREAKRLSAMIESGSTRGYQEQPSTIVTDGDIDIRHASFSSKISHVEITASSDGVWNGNVTTRHGDVSRSSNELGDSRNSMDEPRSIQEASIRMILLGASVSIFDDNFSNDKGAMRVKPTDDYLLQIEPASSRHPGWVITRKYADFEVLHEVLRRISVVSGVSDFVEQHRELPTWKGQYQSDLRQSLERYLQHALRFERLAGCEAMKRFLEKERSVATSSPNGIGKSGFSFPSQAVFENMGKGVLEVLSSAPKGVAGGGKAVLEGVTGVFGAGSSVKKRSVDFALRDKVDPKLRMPPNGFFNNKVAISQNSGGTAEVASPSRPDTEHYIPLGSGSIENAFEKPLTYVTHEDAEENEEEQSVFKRPVADRLSPSLSPEHAGQNQENGPVASKNRLQEVEPVSTGLAGQVTGFNGNTTVQPESDVESLNSHLNPYSTEVRVMPLSEEETGVAVELLFAVINELYALSSAWGIRKKLLNAARSFLLRPGNPNIEGIRLLMQQSIIESNASDDALATYITALRQNALPTEDELKSIPPPLTDDEQMELRIKARKLLVTRGMPQALTSIMGNAATTEALGHVFDSLQVKSVARGFIFALLLQALKAMIQ</sequence>